<evidence type="ECO:0000256" key="1">
    <source>
        <dbReference type="SAM" id="MobiDB-lite"/>
    </source>
</evidence>
<reference evidence="2" key="1">
    <citation type="submission" date="2022-07" db="EMBL/GenBank/DDBJ databases">
        <title>Ectorhizobium quercum gen.nov., sp. nov.</title>
        <authorList>
            <person name="Ma T."/>
            <person name="Li Y."/>
        </authorList>
    </citation>
    <scope>NUCLEOTIDE SEQUENCE</scope>
    <source>
        <strain evidence="2">BDR2-2</strain>
    </source>
</reference>
<protein>
    <submittedName>
        <fullName evidence="2">Uncharacterized protein</fullName>
    </submittedName>
</protein>
<name>A0AAE3MV50_9HYPH</name>
<keyword evidence="3" id="KW-1185">Reference proteome</keyword>
<dbReference type="RefSeq" id="WP_306409271.1">
    <property type="nucleotide sequence ID" value="NZ_JANFPI010000001.1"/>
</dbReference>
<accession>A0AAE3MV50</accession>
<evidence type="ECO:0000313" key="2">
    <source>
        <dbReference type="EMBL" id="MCX8995488.1"/>
    </source>
</evidence>
<gene>
    <name evidence="2" type="ORF">NOF55_00015</name>
</gene>
<sequence>MDWKTRIIVRPTTRSGTFPAMAATKIVSDVVSSSRANVTKRAKTRSDGIRAS</sequence>
<comment type="caution">
    <text evidence="2">The sequence shown here is derived from an EMBL/GenBank/DDBJ whole genome shotgun (WGS) entry which is preliminary data.</text>
</comment>
<evidence type="ECO:0000313" key="3">
    <source>
        <dbReference type="Proteomes" id="UP001208771"/>
    </source>
</evidence>
<proteinExistence type="predicted"/>
<feature type="region of interest" description="Disordered" evidence="1">
    <location>
        <begin position="33"/>
        <end position="52"/>
    </location>
</feature>
<organism evidence="2 3">
    <name type="scientific">Ectorhizobium quercum</name>
    <dbReference type="NCBI Taxonomy" id="2965071"/>
    <lineage>
        <taxon>Bacteria</taxon>
        <taxon>Pseudomonadati</taxon>
        <taxon>Pseudomonadota</taxon>
        <taxon>Alphaproteobacteria</taxon>
        <taxon>Hyphomicrobiales</taxon>
        <taxon>Rhizobiaceae</taxon>
        <taxon>Ectorhizobium</taxon>
    </lineage>
</organism>
<dbReference type="AlphaFoldDB" id="A0AAE3MV50"/>
<dbReference type="Proteomes" id="UP001208771">
    <property type="component" value="Unassembled WGS sequence"/>
</dbReference>
<dbReference type="EMBL" id="JANFPI010000001">
    <property type="protein sequence ID" value="MCX8995488.1"/>
    <property type="molecule type" value="Genomic_DNA"/>
</dbReference>